<dbReference type="InterPro" id="IPR011013">
    <property type="entry name" value="Gal_mutarotase_sf_dom"/>
</dbReference>
<feature type="domain" description="Glucan biosynthesis periplasmic MdoG C-terminal" evidence="8">
    <location>
        <begin position="42"/>
        <end position="521"/>
    </location>
</feature>
<feature type="signal peptide" evidence="7">
    <location>
        <begin position="1"/>
        <end position="24"/>
    </location>
</feature>
<feature type="compositionally biased region" description="Pro residues" evidence="6">
    <location>
        <begin position="529"/>
        <end position="550"/>
    </location>
</feature>
<accession>A0ABU1DG13</accession>
<protein>
    <recommendedName>
        <fullName evidence="4">Glucans biosynthesis protein G</fullName>
    </recommendedName>
</protein>
<dbReference type="Gene3D" id="2.70.98.10">
    <property type="match status" value="1"/>
</dbReference>
<evidence type="ECO:0000256" key="5">
    <source>
        <dbReference type="ARBA" id="ARBA00022764"/>
    </source>
</evidence>
<name>A0ABU1DG13_9HYPH</name>
<comment type="subcellular location">
    <subcellularLocation>
        <location evidence="1">Periplasm</location>
    </subcellularLocation>
</comment>
<evidence type="ECO:0000259" key="8">
    <source>
        <dbReference type="Pfam" id="PF04349"/>
    </source>
</evidence>
<dbReference type="InterPro" id="IPR014756">
    <property type="entry name" value="Ig_E-set"/>
</dbReference>
<keyword evidence="7" id="KW-0732">Signal</keyword>
<keyword evidence="5" id="KW-0574">Periplasm</keyword>
<dbReference type="PROSITE" id="PS51318">
    <property type="entry name" value="TAT"/>
    <property type="match status" value="1"/>
</dbReference>
<dbReference type="InterPro" id="IPR014718">
    <property type="entry name" value="GH-type_carb-bd"/>
</dbReference>
<dbReference type="SUPFAM" id="SSF74650">
    <property type="entry name" value="Galactose mutarotase-like"/>
    <property type="match status" value="1"/>
</dbReference>
<feature type="chain" id="PRO_5046824739" description="Glucans biosynthesis protein G" evidence="7">
    <location>
        <begin position="25"/>
        <end position="556"/>
    </location>
</feature>
<sequence length="556" mass="61745">MPDTKLPPVSRRRALALASGVAAAALLCGDPLRAQQQPARPFSYDDVLQRARDLATRPYDVGAKELPQELHRLSFDQYRNINFRPEKSLLDAGGSPFRMQLFHPGFLFVRPVVVNIVRDGIAAPVPYAAAMFDYGGLKLARPLPVDLGFGGFKLAYPLNDPRNFDELISFIGASYFRVLGRGDVYGLSARGATVGTGGPAGTEEFPEFREFWIEQPGANASRVVIFALMDSKSLTGAYRFEVYPGEDTVVEVSATIVPRKPIEKLGIAPLTSMFYYAELNRSTFTDFRPELHDSDGLLIHTGTGEWLWRPLVNPERDPETSQFLDRNPKGFGLIQRDRNYDHYQDLELAYENRPSYWIEPHGEWGDGRIELFAFHTGDETNDNTVMYWVPKAPVEPGKELAFAYRLTCMPDDSQINRGGRVVNTFSAPAAALGAPEGPGEGTQRFLIDFVGGELAYYLKDPTKVSIVSSVSSGQLIRSFLMRNPKVDGFRVGIDVRAEKGQTVDIRCFLKAGDRALTETWTLPFRRLEPLPPPPPPAQPEPAAQPAPAPQPESQRP</sequence>
<dbReference type="SUPFAM" id="SSF81296">
    <property type="entry name" value="E set domains"/>
    <property type="match status" value="1"/>
</dbReference>
<proteinExistence type="inferred from homology"/>
<keyword evidence="10" id="KW-1185">Reference proteome</keyword>
<evidence type="ECO:0000313" key="9">
    <source>
        <dbReference type="EMBL" id="MDR4307050.1"/>
    </source>
</evidence>
<dbReference type="PANTHER" id="PTHR30504">
    <property type="entry name" value="GLUCANS BIOSYNTHESIS PROTEIN"/>
    <property type="match status" value="1"/>
</dbReference>
<comment type="pathway">
    <text evidence="2">Glycan metabolism; osmoregulated periplasmic glucan (OPG) biosynthesis.</text>
</comment>
<comment type="caution">
    <text evidence="9">The sequence shown here is derived from an EMBL/GenBank/DDBJ whole genome shotgun (WGS) entry which is preliminary data.</text>
</comment>
<evidence type="ECO:0000256" key="1">
    <source>
        <dbReference type="ARBA" id="ARBA00004418"/>
    </source>
</evidence>
<dbReference type="Pfam" id="PF04349">
    <property type="entry name" value="MdoG"/>
    <property type="match status" value="1"/>
</dbReference>
<dbReference type="InterPro" id="IPR014438">
    <property type="entry name" value="Glucan_biosyn_MdoG/MdoD"/>
</dbReference>
<dbReference type="Gene3D" id="2.60.40.10">
    <property type="entry name" value="Immunoglobulins"/>
    <property type="match status" value="1"/>
</dbReference>
<dbReference type="InterPro" id="IPR013783">
    <property type="entry name" value="Ig-like_fold"/>
</dbReference>
<dbReference type="RefSeq" id="WP_309391507.1">
    <property type="nucleotide sequence ID" value="NZ_JADBEO010000019.1"/>
</dbReference>
<dbReference type="PANTHER" id="PTHR30504:SF4">
    <property type="entry name" value="GLUCANS BIOSYNTHESIS PROTEIN G"/>
    <property type="match status" value="1"/>
</dbReference>
<feature type="region of interest" description="Disordered" evidence="6">
    <location>
        <begin position="524"/>
        <end position="556"/>
    </location>
</feature>
<dbReference type="PIRSF" id="PIRSF006281">
    <property type="entry name" value="MdoG"/>
    <property type="match status" value="1"/>
</dbReference>
<gene>
    <name evidence="9" type="ORF">IHQ68_10510</name>
</gene>
<dbReference type="EMBL" id="JADBEO010000019">
    <property type="protein sequence ID" value="MDR4307050.1"/>
    <property type="molecule type" value="Genomic_DNA"/>
</dbReference>
<reference evidence="9" key="1">
    <citation type="submission" date="2020-10" db="EMBL/GenBank/DDBJ databases">
        <authorList>
            <person name="Abbas A."/>
            <person name="Razzaq R."/>
            <person name="Waqas M."/>
            <person name="Abbas N."/>
            <person name="Nielsen T.K."/>
            <person name="Hansen L.H."/>
            <person name="Hussain S."/>
            <person name="Shahid M."/>
        </authorList>
    </citation>
    <scope>NUCLEOTIDE SEQUENCE</scope>
    <source>
        <strain evidence="9">S14</strain>
    </source>
</reference>
<evidence type="ECO:0000256" key="7">
    <source>
        <dbReference type="SAM" id="SignalP"/>
    </source>
</evidence>
<evidence type="ECO:0000256" key="2">
    <source>
        <dbReference type="ARBA" id="ARBA00005001"/>
    </source>
</evidence>
<comment type="similarity">
    <text evidence="3">Belongs to the OpgD/OpgG family.</text>
</comment>
<dbReference type="InterPro" id="IPR006311">
    <property type="entry name" value="TAT_signal"/>
</dbReference>
<evidence type="ECO:0000256" key="6">
    <source>
        <dbReference type="SAM" id="MobiDB-lite"/>
    </source>
</evidence>
<organism evidence="9 10">
    <name type="scientific">Chelatococcus sambhunathii</name>
    <dbReference type="NCBI Taxonomy" id="363953"/>
    <lineage>
        <taxon>Bacteria</taxon>
        <taxon>Pseudomonadati</taxon>
        <taxon>Pseudomonadota</taxon>
        <taxon>Alphaproteobacteria</taxon>
        <taxon>Hyphomicrobiales</taxon>
        <taxon>Chelatococcaceae</taxon>
        <taxon>Chelatococcus</taxon>
    </lineage>
</organism>
<evidence type="ECO:0000313" key="10">
    <source>
        <dbReference type="Proteomes" id="UP001181622"/>
    </source>
</evidence>
<dbReference type="InterPro" id="IPR007444">
    <property type="entry name" value="Glucan_biosyn_MdoG_C"/>
</dbReference>
<dbReference type="Proteomes" id="UP001181622">
    <property type="component" value="Unassembled WGS sequence"/>
</dbReference>
<evidence type="ECO:0000256" key="4">
    <source>
        <dbReference type="ARBA" id="ARBA00015376"/>
    </source>
</evidence>
<evidence type="ECO:0000256" key="3">
    <source>
        <dbReference type="ARBA" id="ARBA00009284"/>
    </source>
</evidence>